<dbReference type="CDD" id="cd08504">
    <property type="entry name" value="PBP2_OppA"/>
    <property type="match status" value="1"/>
</dbReference>
<comment type="subcellular location">
    <subcellularLocation>
        <location evidence="1">Cell envelope</location>
    </subcellularLocation>
</comment>
<dbReference type="PIRSF" id="PIRSF002741">
    <property type="entry name" value="MppA"/>
    <property type="match status" value="1"/>
</dbReference>
<dbReference type="PANTHER" id="PTHR30290:SF10">
    <property type="entry name" value="PERIPLASMIC OLIGOPEPTIDE-BINDING PROTEIN-RELATED"/>
    <property type="match status" value="1"/>
</dbReference>
<evidence type="ECO:0000256" key="3">
    <source>
        <dbReference type="ARBA" id="ARBA00022448"/>
    </source>
</evidence>
<dbReference type="InterPro" id="IPR000914">
    <property type="entry name" value="SBP_5_dom"/>
</dbReference>
<dbReference type="Proteomes" id="UP001597156">
    <property type="component" value="Unassembled WGS sequence"/>
</dbReference>
<dbReference type="EMBL" id="JBHTLH010000005">
    <property type="protein sequence ID" value="MFD1124156.1"/>
    <property type="molecule type" value="Genomic_DNA"/>
</dbReference>
<comment type="similarity">
    <text evidence="2">Belongs to the bacterial solute-binding protein 5 family.</text>
</comment>
<dbReference type="Pfam" id="PF00496">
    <property type="entry name" value="SBP_bac_5"/>
    <property type="match status" value="1"/>
</dbReference>
<reference evidence="7" key="1">
    <citation type="journal article" date="2019" name="Int. J. Syst. Evol. Microbiol.">
        <title>The Global Catalogue of Microorganisms (GCM) 10K type strain sequencing project: providing services to taxonomists for standard genome sequencing and annotation.</title>
        <authorList>
            <consortium name="The Broad Institute Genomics Platform"/>
            <consortium name="The Broad Institute Genome Sequencing Center for Infectious Disease"/>
            <person name="Wu L."/>
            <person name="Ma J."/>
        </authorList>
    </citation>
    <scope>NUCLEOTIDE SEQUENCE [LARGE SCALE GENOMIC DNA]</scope>
    <source>
        <strain evidence="7">CCUG 71848</strain>
    </source>
</reference>
<dbReference type="RefSeq" id="WP_121977763.1">
    <property type="nucleotide sequence ID" value="NZ_JBHTLH010000005.1"/>
</dbReference>
<organism evidence="6 7">
    <name type="scientific">Lentilactobacillus raoultii</name>
    <dbReference type="NCBI Taxonomy" id="1987503"/>
    <lineage>
        <taxon>Bacteria</taxon>
        <taxon>Bacillati</taxon>
        <taxon>Bacillota</taxon>
        <taxon>Bacilli</taxon>
        <taxon>Lactobacillales</taxon>
        <taxon>Lactobacillaceae</taxon>
        <taxon>Lentilactobacillus</taxon>
    </lineage>
</organism>
<evidence type="ECO:0000256" key="1">
    <source>
        <dbReference type="ARBA" id="ARBA00004196"/>
    </source>
</evidence>
<comment type="caution">
    <text evidence="6">The sequence shown here is derived from an EMBL/GenBank/DDBJ whole genome shotgun (WGS) entry which is preliminary data.</text>
</comment>
<dbReference type="Gene3D" id="3.40.190.10">
    <property type="entry name" value="Periplasmic binding protein-like II"/>
    <property type="match status" value="1"/>
</dbReference>
<evidence type="ECO:0000256" key="2">
    <source>
        <dbReference type="ARBA" id="ARBA00005695"/>
    </source>
</evidence>
<evidence type="ECO:0000313" key="6">
    <source>
        <dbReference type="EMBL" id="MFD1124156.1"/>
    </source>
</evidence>
<dbReference type="PROSITE" id="PS51257">
    <property type="entry name" value="PROKAR_LIPOPROTEIN"/>
    <property type="match status" value="1"/>
</dbReference>
<keyword evidence="4" id="KW-0732">Signal</keyword>
<keyword evidence="7" id="KW-1185">Reference proteome</keyword>
<dbReference type="InterPro" id="IPR039424">
    <property type="entry name" value="SBP_5"/>
</dbReference>
<name>A0ABW3PLU6_9LACO</name>
<protein>
    <submittedName>
        <fullName evidence="6">Peptide ABC transporter substrate-binding protein</fullName>
    </submittedName>
</protein>
<accession>A0ABW3PLU6</accession>
<dbReference type="PANTHER" id="PTHR30290">
    <property type="entry name" value="PERIPLASMIC BINDING COMPONENT OF ABC TRANSPORTER"/>
    <property type="match status" value="1"/>
</dbReference>
<evidence type="ECO:0000313" key="7">
    <source>
        <dbReference type="Proteomes" id="UP001597156"/>
    </source>
</evidence>
<keyword evidence="3" id="KW-0813">Transport</keyword>
<feature type="domain" description="Solute-binding protein family 5" evidence="5">
    <location>
        <begin position="76"/>
        <end position="457"/>
    </location>
</feature>
<dbReference type="InterPro" id="IPR030678">
    <property type="entry name" value="Peptide/Ni-bd"/>
</dbReference>
<proteinExistence type="inferred from homology"/>
<dbReference type="Gene3D" id="3.10.105.10">
    <property type="entry name" value="Dipeptide-binding Protein, Domain 3"/>
    <property type="match status" value="1"/>
</dbReference>
<dbReference type="Gene3D" id="3.90.76.10">
    <property type="entry name" value="Dipeptide-binding Protein, Domain 1"/>
    <property type="match status" value="1"/>
</dbReference>
<dbReference type="SUPFAM" id="SSF53850">
    <property type="entry name" value="Periplasmic binding protein-like II"/>
    <property type="match status" value="1"/>
</dbReference>
<evidence type="ECO:0000259" key="5">
    <source>
        <dbReference type="Pfam" id="PF00496"/>
    </source>
</evidence>
<sequence>MKVGYLIGVAAIASVLSGCGQVKSGQQGGQKTLHWTENAELAGNDLSKVTDVESFNVLLNTQSGLYRATDHGNRTVNDLAKATKISDHGKKYVIQLRHAKWSNGDPITAKDFVYSWRRTIAPKTASQNAYYMYSVKNAEAINKGKKSPTTLGIKANGNNQLTIQLVRPVSYFKKLLAWPTFFPLNEKVVEKYGSRFGTSAAKNVYSGPFVLKGWNGTNDHWELQKNNHYWDQKHVRLNKITETVVKDPQTGLNQYQSGKLDRTILSGSQVKNYRHNKDFVSRRMSETLWLSFNQKKVKAFRNQTIRKAFSLAVNRHQLVNNVLADGSLAAKGYTPVGLSKNPKNGTDFTKDAYVKSGVQYDLKSAKKLLAKGYRQAGIKSISIGLKVPDTTSDKEAAEFIQSQLQKLPGVKIAVQSVPNTALLSQQSKGDFQLTLEGWQPVFSDPIEFLDIWTSTNSFNTGGWHDAQYDRLIDQAENQLGNQPYQRWQKLVAAEKRLMTHQAMIPLYQAVQPQLEKSTIKGINYNPSGVPYDWKDTYFAR</sequence>
<gene>
    <name evidence="6" type="ORF">ACFQ22_02100</name>
</gene>
<evidence type="ECO:0000256" key="4">
    <source>
        <dbReference type="ARBA" id="ARBA00022729"/>
    </source>
</evidence>